<evidence type="ECO:0000259" key="2">
    <source>
        <dbReference type="Pfam" id="PF01370"/>
    </source>
</evidence>
<dbReference type="Pfam" id="PF01370">
    <property type="entry name" value="Epimerase"/>
    <property type="match status" value="1"/>
</dbReference>
<keyword evidence="1" id="KW-0520">NAD</keyword>
<accession>A0A248K2J5</accession>
<dbReference type="CDD" id="cd05253">
    <property type="entry name" value="UDP_GE_SDE_e"/>
    <property type="match status" value="1"/>
</dbReference>
<dbReference type="SUPFAM" id="SSF51735">
    <property type="entry name" value="NAD(P)-binding Rossmann-fold domains"/>
    <property type="match status" value="1"/>
</dbReference>
<evidence type="ECO:0000313" key="3">
    <source>
        <dbReference type="EMBL" id="ASG24648.1"/>
    </source>
</evidence>
<sequence length="341" mass="37101">MSPVLVTGSAGFIGNHVALALLRRGVAVVGLDNMTPYYDVALKEARLARLRPFPGFTEARIDLADRAAVADLFHTHRFGRVVHLAAQAGVRYSLEHPAAYVDSNLVGFVNVLEGCRAVACAHLIYASTSSVYGASTAMPFSPHGGADHPMTLYAATKRANELMAHSYSHLFRIPVTGLRLFTVYGPWGRPDMALYKFAQAIVEGRPIEVYGEGRMQRDFTYIDDVVSAILALLDRPPAIDAAWTGAHPDPASSGVAPYRLYNVGSDRPVELMRYVRLLEEKLGMTADIRLLPIQPGDVPATWADIDDLARDIGYAPATPVEEGVARFVAWFKEYTAASQAG</sequence>
<gene>
    <name evidence="3" type="ORF">Y958_27755</name>
</gene>
<keyword evidence="4" id="KW-1185">Reference proteome</keyword>
<dbReference type="KEGG" id="nao:Y958_27755"/>
<dbReference type="PRINTS" id="PR01713">
    <property type="entry name" value="NUCEPIMERASE"/>
</dbReference>
<organism evidence="3 4">
    <name type="scientific">Nitrospirillum viridazoti CBAmc</name>
    <dbReference type="NCBI Taxonomy" id="1441467"/>
    <lineage>
        <taxon>Bacteria</taxon>
        <taxon>Pseudomonadati</taxon>
        <taxon>Pseudomonadota</taxon>
        <taxon>Alphaproteobacteria</taxon>
        <taxon>Rhodospirillales</taxon>
        <taxon>Azospirillaceae</taxon>
        <taxon>Nitrospirillum</taxon>
        <taxon>Nitrospirillum viridazoti</taxon>
    </lineage>
</organism>
<name>A0A248K2J5_9PROT</name>
<reference evidence="3 4" key="1">
    <citation type="submission" date="2017-06" db="EMBL/GenBank/DDBJ databases">
        <title>Complete genome sequence of Nitrospirillum amazonense strain CBAmC, an endophytic nitrogen-fixing and plant growth-promoting bacterium, isolated from sugarcane.</title>
        <authorList>
            <person name="Schwab S."/>
            <person name="dos Santos Teixeira K.R."/>
            <person name="Simoes Araujo J.L."/>
            <person name="Soares Vidal M."/>
            <person name="Borges de Freitas H.R."/>
            <person name="Rivello Crivelaro A.L."/>
            <person name="Bueno de Camargo Nunes A."/>
            <person name="dos Santos C.M."/>
            <person name="Palmeira da Silva Rosa D."/>
            <person name="da Silva Padilha D."/>
            <person name="da Silva E."/>
            <person name="Araujo Terra L."/>
            <person name="Soares Mendes V."/>
            <person name="Farinelli L."/>
            <person name="Magalhaes Cruz L."/>
            <person name="Baldani J.I."/>
        </authorList>
    </citation>
    <scope>NUCLEOTIDE SEQUENCE [LARGE SCALE GENOMIC DNA]</scope>
    <source>
        <strain evidence="3 4">CBAmC</strain>
    </source>
</reference>
<proteinExistence type="predicted"/>
<dbReference type="AlphaFoldDB" id="A0A248K2J5"/>
<evidence type="ECO:0000256" key="1">
    <source>
        <dbReference type="ARBA" id="ARBA00023027"/>
    </source>
</evidence>
<dbReference type="Proteomes" id="UP000197153">
    <property type="component" value="Chromosome 3"/>
</dbReference>
<dbReference type="InterPro" id="IPR036291">
    <property type="entry name" value="NAD(P)-bd_dom_sf"/>
</dbReference>
<dbReference type="PANTHER" id="PTHR43574">
    <property type="entry name" value="EPIMERASE-RELATED"/>
    <property type="match status" value="1"/>
</dbReference>
<dbReference type="RefSeq" id="WP_088875059.1">
    <property type="nucleotide sequence ID" value="NZ_CP022112.1"/>
</dbReference>
<dbReference type="Gene3D" id="3.40.50.720">
    <property type="entry name" value="NAD(P)-binding Rossmann-like Domain"/>
    <property type="match status" value="1"/>
</dbReference>
<dbReference type="InterPro" id="IPR001509">
    <property type="entry name" value="Epimerase_deHydtase"/>
</dbReference>
<feature type="domain" description="NAD-dependent epimerase/dehydratase" evidence="2">
    <location>
        <begin position="4"/>
        <end position="238"/>
    </location>
</feature>
<protein>
    <submittedName>
        <fullName evidence="3">Capsular biosynthesis protein CpsI</fullName>
    </submittedName>
</protein>
<dbReference type="EMBL" id="CP022112">
    <property type="protein sequence ID" value="ASG24648.1"/>
    <property type="molecule type" value="Genomic_DNA"/>
</dbReference>
<evidence type="ECO:0000313" key="4">
    <source>
        <dbReference type="Proteomes" id="UP000197153"/>
    </source>
</evidence>